<comment type="function">
    <text evidence="9">Endonuclease IV plays a role in DNA repair. It cleaves phosphodiester bonds at apurinic or apyrimidinic (AP) sites, generating a 3'-hydroxyl group and a 5'-terminal sugar phosphate.</text>
</comment>
<dbReference type="PANTHER" id="PTHR21445">
    <property type="entry name" value="ENDONUCLEASE IV ENDODEOXYRIBONUCLEASE IV"/>
    <property type="match status" value="1"/>
</dbReference>
<dbReference type="GO" id="GO:0008833">
    <property type="term" value="F:deoxyribonuclease IV (phage-T4-induced) activity"/>
    <property type="evidence" value="ECO:0007669"/>
    <property type="project" value="UniProtKB-UniRule"/>
</dbReference>
<evidence type="ECO:0000259" key="10">
    <source>
        <dbReference type="Pfam" id="PF01261"/>
    </source>
</evidence>
<dbReference type="GO" id="GO:0003906">
    <property type="term" value="F:DNA-(apurinic or apyrimidinic site) endonuclease activity"/>
    <property type="evidence" value="ECO:0007669"/>
    <property type="project" value="TreeGrafter"/>
</dbReference>
<feature type="binding site" evidence="9">
    <location>
        <position position="144"/>
    </location>
    <ligand>
        <name>Zn(2+)</name>
        <dbReference type="ChEBI" id="CHEBI:29105"/>
        <label>1</label>
    </ligand>
</feature>
<dbReference type="PROSITE" id="PS00731">
    <property type="entry name" value="AP_NUCLEASE_F2_3"/>
    <property type="match status" value="1"/>
</dbReference>
<organism evidence="11 12">
    <name type="scientific">Symmachiella dynata</name>
    <dbReference type="NCBI Taxonomy" id="2527995"/>
    <lineage>
        <taxon>Bacteria</taxon>
        <taxon>Pseudomonadati</taxon>
        <taxon>Planctomycetota</taxon>
        <taxon>Planctomycetia</taxon>
        <taxon>Planctomycetales</taxon>
        <taxon>Planctomycetaceae</taxon>
        <taxon>Symmachiella</taxon>
    </lineage>
</organism>
<evidence type="ECO:0000256" key="1">
    <source>
        <dbReference type="ARBA" id="ARBA00005340"/>
    </source>
</evidence>
<feature type="binding site" evidence="9">
    <location>
        <position position="215"/>
    </location>
    <ligand>
        <name>Zn(2+)</name>
        <dbReference type="ChEBI" id="CHEBI:29105"/>
        <label>2</label>
    </ligand>
</feature>
<feature type="binding site" evidence="9">
    <location>
        <position position="181"/>
    </location>
    <ligand>
        <name>Zn(2+)</name>
        <dbReference type="ChEBI" id="CHEBI:29105"/>
        <label>3</label>
    </ligand>
</feature>
<keyword evidence="4 9" id="KW-0255">Endonuclease</keyword>
<keyword evidence="5 9" id="KW-0227">DNA damage</keyword>
<dbReference type="AlphaFoldDB" id="A0A517ZXI6"/>
<keyword evidence="12" id="KW-1185">Reference proteome</keyword>
<accession>A0A517ZXI6</accession>
<dbReference type="RefSeq" id="WP_145379920.1">
    <property type="nucleotide sequence ID" value="NZ_CP036276.1"/>
</dbReference>
<keyword evidence="8 9" id="KW-0234">DNA repair</keyword>
<dbReference type="SMART" id="SM00518">
    <property type="entry name" value="AP2Ec"/>
    <property type="match status" value="1"/>
</dbReference>
<dbReference type="GO" id="GO:0006284">
    <property type="term" value="P:base-excision repair"/>
    <property type="evidence" value="ECO:0007669"/>
    <property type="project" value="TreeGrafter"/>
</dbReference>
<evidence type="ECO:0000256" key="5">
    <source>
        <dbReference type="ARBA" id="ARBA00022763"/>
    </source>
</evidence>
<feature type="binding site" evidence="9">
    <location>
        <position position="230"/>
    </location>
    <ligand>
        <name>Zn(2+)</name>
        <dbReference type="ChEBI" id="CHEBI:29105"/>
        <label>3</label>
    </ligand>
</feature>
<comment type="similarity">
    <text evidence="1 9">Belongs to the AP endonuclease 2 family.</text>
</comment>
<dbReference type="Proteomes" id="UP000319383">
    <property type="component" value="Chromosome"/>
</dbReference>
<dbReference type="GO" id="GO:0003677">
    <property type="term" value="F:DNA binding"/>
    <property type="evidence" value="ECO:0007669"/>
    <property type="project" value="InterPro"/>
</dbReference>
<evidence type="ECO:0000313" key="11">
    <source>
        <dbReference type="EMBL" id="QDU47191.1"/>
    </source>
</evidence>
<reference evidence="11 12" key="1">
    <citation type="submission" date="2019-02" db="EMBL/GenBank/DDBJ databases">
        <title>Deep-cultivation of Planctomycetes and their phenomic and genomic characterization uncovers novel biology.</title>
        <authorList>
            <person name="Wiegand S."/>
            <person name="Jogler M."/>
            <person name="Boedeker C."/>
            <person name="Pinto D."/>
            <person name="Vollmers J."/>
            <person name="Rivas-Marin E."/>
            <person name="Kohn T."/>
            <person name="Peeters S.H."/>
            <person name="Heuer A."/>
            <person name="Rast P."/>
            <person name="Oberbeckmann S."/>
            <person name="Bunk B."/>
            <person name="Jeske O."/>
            <person name="Meyerdierks A."/>
            <person name="Storesund J.E."/>
            <person name="Kallscheuer N."/>
            <person name="Luecker S."/>
            <person name="Lage O.M."/>
            <person name="Pohl T."/>
            <person name="Merkel B.J."/>
            <person name="Hornburger P."/>
            <person name="Mueller R.-W."/>
            <person name="Bruemmer F."/>
            <person name="Labrenz M."/>
            <person name="Spormann A.M."/>
            <person name="Op den Camp H."/>
            <person name="Overmann J."/>
            <person name="Amann R."/>
            <person name="Jetten M.S.M."/>
            <person name="Mascher T."/>
            <person name="Medema M.H."/>
            <person name="Devos D.P."/>
            <person name="Kaster A.-K."/>
            <person name="Ovreas L."/>
            <person name="Rohde M."/>
            <person name="Galperin M.Y."/>
            <person name="Jogler C."/>
        </authorList>
    </citation>
    <scope>NUCLEOTIDE SEQUENCE [LARGE SCALE GENOMIC DNA]</scope>
    <source>
        <strain evidence="11 12">Mal52</strain>
    </source>
</reference>
<dbReference type="EC" id="3.1.21.2" evidence="9"/>
<dbReference type="CDD" id="cd00019">
    <property type="entry name" value="AP2Ec"/>
    <property type="match status" value="1"/>
</dbReference>
<sequence>MPLLGAHMSIAGGYYKAVRAAAQFDMDCVQIFTKNNNQWRAKPLTEEDIRLFREALEETGVTHPVAHDSYLINLASPDDALWKKSLDAFVIELQRAEALGLIGVVMHPGSFVKSSEEEGLEKIVQALDEAHRQTEGFQTQVLLETTAGQGTNLGHRFEQLAYIFDHVEQSERLGVCVDTCHIFAAGYAITEPKDYKKTMKEFDRLIGTDRIRAFHLNDSKKEFGSRVDRHEKIGEGFLGLEPFRNLLNDRRFAKVPMYMETPKGDEDGTPLDEINLATLRSLVKKRKRTKRS</sequence>
<evidence type="ECO:0000256" key="6">
    <source>
        <dbReference type="ARBA" id="ARBA00022801"/>
    </source>
</evidence>
<evidence type="ECO:0000256" key="2">
    <source>
        <dbReference type="ARBA" id="ARBA00022722"/>
    </source>
</evidence>
<evidence type="ECO:0000256" key="4">
    <source>
        <dbReference type="ARBA" id="ARBA00022759"/>
    </source>
</evidence>
<dbReference type="HAMAP" id="MF_00152">
    <property type="entry name" value="Nfo"/>
    <property type="match status" value="1"/>
</dbReference>
<dbReference type="PANTHER" id="PTHR21445:SF0">
    <property type="entry name" value="APURINIC-APYRIMIDINIC ENDONUCLEASE"/>
    <property type="match status" value="1"/>
</dbReference>
<feature type="binding site" evidence="9">
    <location>
        <position position="67"/>
    </location>
    <ligand>
        <name>Zn(2+)</name>
        <dbReference type="ChEBI" id="CHEBI:29105"/>
        <label>1</label>
    </ligand>
</feature>
<comment type="catalytic activity">
    <reaction evidence="9">
        <text>Endonucleolytic cleavage to 5'-phosphooligonucleotide end-products.</text>
        <dbReference type="EC" id="3.1.21.2"/>
    </reaction>
</comment>
<dbReference type="InterPro" id="IPR001719">
    <property type="entry name" value="AP_endonuc_2"/>
</dbReference>
<feature type="binding site" evidence="9">
    <location>
        <position position="107"/>
    </location>
    <ligand>
        <name>Zn(2+)</name>
        <dbReference type="ChEBI" id="CHEBI:29105"/>
        <label>1</label>
    </ligand>
</feature>
<dbReference type="EMBL" id="CP036276">
    <property type="protein sequence ID" value="QDU47191.1"/>
    <property type="molecule type" value="Genomic_DNA"/>
</dbReference>
<dbReference type="PROSITE" id="PS51432">
    <property type="entry name" value="AP_NUCLEASE_F2_4"/>
    <property type="match status" value="1"/>
</dbReference>
<dbReference type="InterPro" id="IPR036237">
    <property type="entry name" value="Xyl_isomerase-like_sf"/>
</dbReference>
<dbReference type="FunFam" id="3.20.20.150:FF:000001">
    <property type="entry name" value="Probable endonuclease 4"/>
    <property type="match status" value="1"/>
</dbReference>
<name>A0A517ZXI6_9PLAN</name>
<feature type="binding site" evidence="9">
    <location>
        <position position="178"/>
    </location>
    <ligand>
        <name>Zn(2+)</name>
        <dbReference type="ChEBI" id="CHEBI:29105"/>
        <label>2</label>
    </ligand>
</feature>
<keyword evidence="7 9" id="KW-0862">Zinc</keyword>
<feature type="binding site" evidence="9">
    <location>
        <position position="228"/>
    </location>
    <ligand>
        <name>Zn(2+)</name>
        <dbReference type="ChEBI" id="CHEBI:29105"/>
        <label>3</label>
    </ligand>
</feature>
<evidence type="ECO:0000313" key="12">
    <source>
        <dbReference type="Proteomes" id="UP000319383"/>
    </source>
</evidence>
<protein>
    <recommendedName>
        <fullName evidence="9">Probable endonuclease 4</fullName>
        <ecNumber evidence="9">3.1.21.2</ecNumber>
    </recommendedName>
    <alternativeName>
        <fullName evidence="9">Endodeoxyribonuclease IV</fullName>
    </alternativeName>
    <alternativeName>
        <fullName evidence="9">Endonuclease IV</fullName>
    </alternativeName>
</protein>
<dbReference type="InterPro" id="IPR013022">
    <property type="entry name" value="Xyl_isomerase-like_TIM-brl"/>
</dbReference>
<evidence type="ECO:0000256" key="7">
    <source>
        <dbReference type="ARBA" id="ARBA00022833"/>
    </source>
</evidence>
<comment type="cofactor">
    <cofactor evidence="9">
        <name>Zn(2+)</name>
        <dbReference type="ChEBI" id="CHEBI:29105"/>
    </cofactor>
    <text evidence="9">Binds 3 Zn(2+) ions.</text>
</comment>
<evidence type="ECO:0000256" key="9">
    <source>
        <dbReference type="HAMAP-Rule" id="MF_00152"/>
    </source>
</evidence>
<dbReference type="Gene3D" id="3.20.20.150">
    <property type="entry name" value="Divalent-metal-dependent TIM barrel enzymes"/>
    <property type="match status" value="1"/>
</dbReference>
<dbReference type="GO" id="GO:0008270">
    <property type="term" value="F:zinc ion binding"/>
    <property type="evidence" value="ECO:0007669"/>
    <property type="project" value="UniProtKB-UniRule"/>
</dbReference>
<dbReference type="GO" id="GO:0008081">
    <property type="term" value="F:phosphoric diester hydrolase activity"/>
    <property type="evidence" value="ECO:0007669"/>
    <property type="project" value="TreeGrafter"/>
</dbReference>
<feature type="binding site" evidence="9">
    <location>
        <position position="144"/>
    </location>
    <ligand>
        <name>Zn(2+)</name>
        <dbReference type="ChEBI" id="CHEBI:29105"/>
        <label>2</label>
    </ligand>
</feature>
<dbReference type="KEGG" id="sdyn:Mal52_57190"/>
<dbReference type="PROSITE" id="PS00730">
    <property type="entry name" value="AP_NUCLEASE_F2_2"/>
    <property type="match status" value="1"/>
</dbReference>
<dbReference type="Pfam" id="PF01261">
    <property type="entry name" value="AP_endonuc_2"/>
    <property type="match status" value="1"/>
</dbReference>
<keyword evidence="6 9" id="KW-0378">Hydrolase</keyword>
<evidence type="ECO:0000256" key="8">
    <source>
        <dbReference type="ARBA" id="ARBA00023204"/>
    </source>
</evidence>
<dbReference type="InterPro" id="IPR018246">
    <property type="entry name" value="AP_endonuc_F2_Zn_BS"/>
</dbReference>
<keyword evidence="2 9" id="KW-0540">Nuclease</keyword>
<feature type="binding site" evidence="9">
    <location>
        <position position="260"/>
    </location>
    <ligand>
        <name>Zn(2+)</name>
        <dbReference type="ChEBI" id="CHEBI:29105"/>
        <label>2</label>
    </ligand>
</feature>
<evidence type="ECO:0000256" key="3">
    <source>
        <dbReference type="ARBA" id="ARBA00022723"/>
    </source>
</evidence>
<proteinExistence type="inferred from homology"/>
<dbReference type="PROSITE" id="PS00729">
    <property type="entry name" value="AP_NUCLEASE_F2_1"/>
    <property type="match status" value="1"/>
</dbReference>
<dbReference type="SUPFAM" id="SSF51658">
    <property type="entry name" value="Xylose isomerase-like"/>
    <property type="match status" value="1"/>
</dbReference>
<feature type="domain" description="Xylose isomerase-like TIM barrel" evidence="10">
    <location>
        <begin position="18"/>
        <end position="265"/>
    </location>
</feature>
<gene>
    <name evidence="11" type="primary">nfo_1</name>
    <name evidence="9" type="synonym">nfo</name>
    <name evidence="11" type="ORF">Mal52_57190</name>
</gene>
<dbReference type="NCBIfam" id="TIGR00587">
    <property type="entry name" value="nfo"/>
    <property type="match status" value="1"/>
</dbReference>
<keyword evidence="3 9" id="KW-0479">Metal-binding</keyword>